<dbReference type="PANTHER" id="PTHR24123:SF33">
    <property type="entry name" value="PROTEIN HOS4"/>
    <property type="match status" value="1"/>
</dbReference>
<dbReference type="PROSITE" id="PS50088">
    <property type="entry name" value="ANK_REPEAT"/>
    <property type="match status" value="6"/>
</dbReference>
<protein>
    <submittedName>
        <fullName evidence="3">Uncharacterized protein</fullName>
    </submittedName>
</protein>
<reference evidence="3" key="1">
    <citation type="submission" date="2018-06" db="EMBL/GenBank/DDBJ databases">
        <authorList>
            <person name="Zhirakovskaya E."/>
        </authorList>
    </citation>
    <scope>NUCLEOTIDE SEQUENCE</scope>
</reference>
<dbReference type="AlphaFoldDB" id="A0A3B0XYT9"/>
<gene>
    <name evidence="3" type="ORF">MNBD_GAMMA09-726</name>
</gene>
<keyword evidence="1" id="KW-0677">Repeat</keyword>
<accession>A0A3B0XYT9</accession>
<dbReference type="Pfam" id="PF12796">
    <property type="entry name" value="Ank_2"/>
    <property type="match status" value="4"/>
</dbReference>
<dbReference type="Pfam" id="PF00023">
    <property type="entry name" value="Ank"/>
    <property type="match status" value="1"/>
</dbReference>
<organism evidence="3">
    <name type="scientific">hydrothermal vent metagenome</name>
    <dbReference type="NCBI Taxonomy" id="652676"/>
    <lineage>
        <taxon>unclassified sequences</taxon>
        <taxon>metagenomes</taxon>
        <taxon>ecological metagenomes</taxon>
    </lineage>
</organism>
<dbReference type="InterPro" id="IPR051165">
    <property type="entry name" value="Multifunctional_ANK_Repeat"/>
</dbReference>
<sequence length="764" mass="85232">MLIKSKLLPVLSVVVALMMNANVQASDPPDKASSNQKSRVDELFDAVDNKDLKKVKALISQGLSPDAKNSNDESILEAMMRVDGYIPDRKKIVNYLIKQGAKINYVDSFGLTLLHITALADMFSTVELLLDRKIDYTAKTGFGKTALFYTSNPKMIELLINRKAGTMQDVDDDGDTLLHNAGGLKPKLELIKYLIKHIDINIKNKDGNTVLIETLNSGYFPEDVKKVVDYLLSNGADVNLTGKYGRSAFIAAIRNRKLDLSVIETLIAAGADINQKDDKGRGAIHYTAASNFSYMKYLAKKGVDLNAVSEATSETPLQIAVQYNRKQAVKYLLDNNVDVNIKDNTGKTALNYAIEGDFSDIVLMLNEKNAKAGLQADIDEISQAELNKKLAEKKRKRNTVKSLKSAIRLHDLEATKKYYAEKINGPDAAKLNKHKLALYAIEKGTLPMLRYFFENGLDINSKDDDGYSLLHDAVFYNNIDIANFLIKSGLDVNYQSTDGSSIFSMNANSSREMVDFLIEQGIKIDKKKEKGIVASALYYRNPVMAEYFIKQGYPFDKKIFENEKYLLKLIQKQDIDTFRFLLKKGLNIETKVFIYGDKATLLHLAVMIEANKVVDFLLASGADPNARNTAGKPIFPDAINNGDLHVLNALYDHGANVNDIYKRREQTVLQTALELQRVNIIRMLVMRGADVNHAFGSGKNTALHIAAQKGYLDTLKMMVKKGGNINLLNRARKAPLDMAIKYEQKAVTAYLTELEKIIKQSVSD</sequence>
<evidence type="ECO:0000256" key="1">
    <source>
        <dbReference type="ARBA" id="ARBA00022737"/>
    </source>
</evidence>
<dbReference type="Gene3D" id="1.25.40.20">
    <property type="entry name" value="Ankyrin repeat-containing domain"/>
    <property type="match status" value="5"/>
</dbReference>
<dbReference type="InterPro" id="IPR036770">
    <property type="entry name" value="Ankyrin_rpt-contain_sf"/>
</dbReference>
<dbReference type="PANTHER" id="PTHR24123">
    <property type="entry name" value="ANKYRIN REPEAT-CONTAINING"/>
    <property type="match status" value="1"/>
</dbReference>
<dbReference type="SMART" id="SM00248">
    <property type="entry name" value="ANK"/>
    <property type="match status" value="18"/>
</dbReference>
<keyword evidence="2" id="KW-0040">ANK repeat</keyword>
<evidence type="ECO:0000313" key="3">
    <source>
        <dbReference type="EMBL" id="VAW61336.1"/>
    </source>
</evidence>
<evidence type="ECO:0000256" key="2">
    <source>
        <dbReference type="ARBA" id="ARBA00023043"/>
    </source>
</evidence>
<dbReference type="SUPFAM" id="SSF48403">
    <property type="entry name" value="Ankyrin repeat"/>
    <property type="match status" value="2"/>
</dbReference>
<dbReference type="InterPro" id="IPR002110">
    <property type="entry name" value="Ankyrin_rpt"/>
</dbReference>
<name>A0A3B0XYT9_9ZZZZ</name>
<dbReference type="EMBL" id="UOFI01000010">
    <property type="protein sequence ID" value="VAW61336.1"/>
    <property type="molecule type" value="Genomic_DNA"/>
</dbReference>
<dbReference type="PROSITE" id="PS50297">
    <property type="entry name" value="ANK_REP_REGION"/>
    <property type="match status" value="5"/>
</dbReference>
<proteinExistence type="predicted"/>